<dbReference type="InterPro" id="IPR052394">
    <property type="entry name" value="LRR-containing"/>
</dbReference>
<evidence type="ECO:0000313" key="3">
    <source>
        <dbReference type="EMBL" id="JAP63237.1"/>
    </source>
</evidence>
<dbReference type="Gene3D" id="1.10.238.10">
    <property type="entry name" value="EF-hand"/>
    <property type="match status" value="1"/>
</dbReference>
<dbReference type="InterPro" id="IPR018247">
    <property type="entry name" value="EF_Hand_1_Ca_BS"/>
</dbReference>
<dbReference type="GO" id="GO:0005509">
    <property type="term" value="F:calcium ion binding"/>
    <property type="evidence" value="ECO:0007669"/>
    <property type="project" value="InterPro"/>
</dbReference>
<accession>A0A100XKH8</accession>
<evidence type="ECO:0000256" key="1">
    <source>
        <dbReference type="ARBA" id="ARBA00022837"/>
    </source>
</evidence>
<dbReference type="PANTHER" id="PTHR24114:SF2">
    <property type="entry name" value="F-BOX DOMAIN-CONTAINING PROTEIN-RELATED"/>
    <property type="match status" value="1"/>
</dbReference>
<dbReference type="CDD" id="cd00051">
    <property type="entry name" value="EFh"/>
    <property type="match status" value="1"/>
</dbReference>
<dbReference type="AlphaFoldDB" id="A0A100XKH8"/>
<dbReference type="InterPro" id="IPR001611">
    <property type="entry name" value="Leu-rich_rpt"/>
</dbReference>
<dbReference type="PROSITE" id="PS00018">
    <property type="entry name" value="EF_HAND_1"/>
    <property type="match status" value="2"/>
</dbReference>
<dbReference type="SMART" id="SM00368">
    <property type="entry name" value="LRR_RI"/>
    <property type="match status" value="4"/>
</dbReference>
<evidence type="ECO:0000259" key="2">
    <source>
        <dbReference type="PROSITE" id="PS50222"/>
    </source>
</evidence>
<dbReference type="EMBL" id="GBXK01000007">
    <property type="protein sequence ID" value="JAP63237.1"/>
    <property type="molecule type" value="Transcribed_RNA"/>
</dbReference>
<dbReference type="SUPFAM" id="SSF52047">
    <property type="entry name" value="RNI-like"/>
    <property type="match status" value="1"/>
</dbReference>
<feature type="non-terminal residue" evidence="3">
    <location>
        <position position="1"/>
    </location>
</feature>
<dbReference type="PROSITE" id="PS50222">
    <property type="entry name" value="EF_HAND_2"/>
    <property type="match status" value="2"/>
</dbReference>
<keyword evidence="1" id="KW-0106">Calcium</keyword>
<dbReference type="InterPro" id="IPR002048">
    <property type="entry name" value="EF_hand_dom"/>
</dbReference>
<dbReference type="InterPro" id="IPR011992">
    <property type="entry name" value="EF-hand-dom_pair"/>
</dbReference>
<dbReference type="SMART" id="SM00054">
    <property type="entry name" value="EFh"/>
    <property type="match status" value="2"/>
</dbReference>
<protein>
    <submittedName>
        <fullName evidence="3">BAPSP-4</fullName>
    </submittedName>
</protein>
<proteinExistence type="predicted"/>
<dbReference type="Gene3D" id="3.80.10.10">
    <property type="entry name" value="Ribonuclease Inhibitor"/>
    <property type="match status" value="1"/>
</dbReference>
<name>A0A100XKH8_9BIVA</name>
<feature type="domain" description="EF-hand" evidence="2">
    <location>
        <begin position="246"/>
        <end position="281"/>
    </location>
</feature>
<dbReference type="Pfam" id="PF13499">
    <property type="entry name" value="EF-hand_7"/>
    <property type="match status" value="1"/>
</dbReference>
<dbReference type="InterPro" id="IPR032675">
    <property type="entry name" value="LRR_dom_sf"/>
</dbReference>
<feature type="domain" description="EF-hand" evidence="2">
    <location>
        <begin position="210"/>
        <end position="245"/>
    </location>
</feature>
<dbReference type="Pfam" id="PF13516">
    <property type="entry name" value="LRR_6"/>
    <property type="match status" value="3"/>
</dbReference>
<dbReference type="SUPFAM" id="SSF47473">
    <property type="entry name" value="EF-hand"/>
    <property type="match status" value="1"/>
</dbReference>
<reference evidence="3" key="1">
    <citation type="submission" date="2014-11" db="EMBL/GenBank/DDBJ databases">
        <title>Direct Submission.</title>
        <authorList>
            <person name="Sun J."/>
            <person name="Qian P.-Y."/>
            <person name="Qiu J.-W."/>
        </authorList>
    </citation>
    <scope>NUCLEOTIDE SEQUENCE</scope>
</reference>
<sequence length="289" mass="32055">PVLEWINISHNLFGDASGSVFEHMLETCKLIHLDLSWNQFRTPGAKRIASGLKENGYLKHINVSWNGFDDDGGAAFGDALANNGFLTELDISSCRISTEGFGKLMCGLKSNEELEVLRVGGNYIPEAAVEVALDLLTTFDPTTTKISIIDFSGIHLPRNFDQKMLEVRNNLQTIKVIPGWNKPGIKTQAKPIHVDGGAEALLAIKEYLDHKNMSVFKLFREFDGDNSDTLDYSEFVQGIQAAKIPLTPAMVDKLIQYLDADGNGEIELKELANKLKEMSNKIVRRQTVS</sequence>
<organism evidence="3">
    <name type="scientific">Gigantidas platifrons</name>
    <dbReference type="NCBI Taxonomy" id="2830794"/>
    <lineage>
        <taxon>Eukaryota</taxon>
        <taxon>Metazoa</taxon>
        <taxon>Spiralia</taxon>
        <taxon>Lophotrochozoa</taxon>
        <taxon>Mollusca</taxon>
        <taxon>Bivalvia</taxon>
        <taxon>Autobranchia</taxon>
        <taxon>Pteriomorphia</taxon>
        <taxon>Mytilida</taxon>
        <taxon>Mytiloidea</taxon>
        <taxon>Mytilidae</taxon>
        <taxon>Bathymodiolinae</taxon>
        <taxon>Gigantidas</taxon>
    </lineage>
</organism>
<dbReference type="PANTHER" id="PTHR24114">
    <property type="entry name" value="LEUCINE RICH REPEAT FAMILY PROTEIN"/>
    <property type="match status" value="1"/>
</dbReference>